<evidence type="ECO:0000256" key="5">
    <source>
        <dbReference type="ARBA" id="ARBA00038359"/>
    </source>
</evidence>
<feature type="region of interest" description="Disordered" evidence="6">
    <location>
        <begin position="363"/>
        <end position="400"/>
    </location>
</feature>
<feature type="region of interest" description="Disordered" evidence="6">
    <location>
        <begin position="317"/>
        <end position="338"/>
    </location>
</feature>
<reference evidence="9 10" key="1">
    <citation type="submission" date="2018-06" db="EMBL/GenBank/DDBJ databases">
        <title>Fusarium incarnatum-equiseti species complex species 28.</title>
        <authorList>
            <person name="Gardiner D.M."/>
        </authorList>
    </citation>
    <scope>NUCLEOTIDE SEQUENCE [LARGE SCALE GENOMIC DNA]</scope>
    <source>
        <strain evidence="9 10">FIESC_28</strain>
    </source>
</reference>
<feature type="compositionally biased region" description="Basic and acidic residues" evidence="6">
    <location>
        <begin position="377"/>
        <end position="391"/>
    </location>
</feature>
<comment type="caution">
    <text evidence="9">The sequence shown here is derived from an EMBL/GenBank/DDBJ whole genome shotgun (WGS) entry which is preliminary data.</text>
</comment>
<dbReference type="Pfam" id="PF20684">
    <property type="entry name" value="Fung_rhodopsin"/>
    <property type="match status" value="1"/>
</dbReference>
<comment type="subcellular location">
    <subcellularLocation>
        <location evidence="1">Membrane</location>
        <topology evidence="1">Multi-pass membrane protein</topology>
    </subcellularLocation>
</comment>
<evidence type="ECO:0000256" key="6">
    <source>
        <dbReference type="SAM" id="MobiDB-lite"/>
    </source>
</evidence>
<dbReference type="InterPro" id="IPR052337">
    <property type="entry name" value="SAT4-like"/>
</dbReference>
<feature type="compositionally biased region" description="Polar residues" evidence="6">
    <location>
        <begin position="317"/>
        <end position="332"/>
    </location>
</feature>
<protein>
    <recommendedName>
        <fullName evidence="8">Rhodopsin domain-containing protein</fullName>
    </recommendedName>
</protein>
<dbReference type="GeneID" id="41991445"/>
<keyword evidence="10" id="KW-1185">Reference proteome</keyword>
<feature type="domain" description="Rhodopsin" evidence="8">
    <location>
        <begin position="49"/>
        <end position="283"/>
    </location>
</feature>
<dbReference type="GO" id="GO:0016020">
    <property type="term" value="C:membrane"/>
    <property type="evidence" value="ECO:0007669"/>
    <property type="project" value="UniProtKB-SubCell"/>
</dbReference>
<dbReference type="RefSeq" id="XP_031019682.1">
    <property type="nucleotide sequence ID" value="XM_031156149.1"/>
</dbReference>
<evidence type="ECO:0000313" key="9">
    <source>
        <dbReference type="EMBL" id="RBR25091.1"/>
    </source>
</evidence>
<dbReference type="EMBL" id="QKXC01000043">
    <property type="protein sequence ID" value="RBR25091.1"/>
    <property type="molecule type" value="Genomic_DNA"/>
</dbReference>
<accession>A0A366S6Y7</accession>
<evidence type="ECO:0000256" key="7">
    <source>
        <dbReference type="SAM" id="Phobius"/>
    </source>
</evidence>
<dbReference type="Proteomes" id="UP000253153">
    <property type="component" value="Unassembled WGS sequence"/>
</dbReference>
<dbReference type="PANTHER" id="PTHR33048">
    <property type="entry name" value="PTH11-LIKE INTEGRAL MEMBRANE PROTEIN (AFU_ORTHOLOGUE AFUA_5G11245)"/>
    <property type="match status" value="1"/>
</dbReference>
<organism evidence="9 10">
    <name type="scientific">Fusarium coffeatum</name>
    <dbReference type="NCBI Taxonomy" id="231269"/>
    <lineage>
        <taxon>Eukaryota</taxon>
        <taxon>Fungi</taxon>
        <taxon>Dikarya</taxon>
        <taxon>Ascomycota</taxon>
        <taxon>Pezizomycotina</taxon>
        <taxon>Sordariomycetes</taxon>
        <taxon>Hypocreomycetidae</taxon>
        <taxon>Hypocreales</taxon>
        <taxon>Nectriaceae</taxon>
        <taxon>Fusarium</taxon>
        <taxon>Fusarium incarnatum-equiseti species complex</taxon>
    </lineage>
</organism>
<evidence type="ECO:0000259" key="8">
    <source>
        <dbReference type="Pfam" id="PF20684"/>
    </source>
</evidence>
<dbReference type="AlphaFoldDB" id="A0A366S6Y7"/>
<comment type="similarity">
    <text evidence="5">Belongs to the SAT4 family.</text>
</comment>
<keyword evidence="3 7" id="KW-1133">Transmembrane helix</keyword>
<feature type="transmembrane region" description="Helical" evidence="7">
    <location>
        <begin position="190"/>
        <end position="209"/>
    </location>
</feature>
<evidence type="ECO:0000256" key="3">
    <source>
        <dbReference type="ARBA" id="ARBA00022989"/>
    </source>
</evidence>
<dbReference type="PANTHER" id="PTHR33048:SF108">
    <property type="entry name" value="INTEGRAL MEMBRANE PROTEIN"/>
    <property type="match status" value="1"/>
</dbReference>
<sequence>MWNATGPDSNRNAPPGIVPDYSHPEDVFWTLNIVLAVICAFFTAVFFFIRVYVKRTIHRHIGVEDSAFICVITYITTVLMMARYGAGYHAWEIRKPEYYNWLKWFYASTIVYIPAAFFTKATILLLMARVFAVEPRVAKGIRIFIWALLIAYIPIQILRIVTCDPIRTYWDPKVRNAHCLNQRKIFFSDLSLSIVTDLIILLVPIPLTWRLTLSIGKRIKIVLLLGAGGIATALTLYRISKAVEFLNSDDITVDYTPIAILTNLELTIGFVCACLPSFNLLIEHHIRKRRRERGPSEVRDRSRASMIKRHFRWISSSTRPSAQPTRPTNRASNGMIDLNRDSDGMIDLDVEMAMLTGQPVRLRSERLSSTDSVGLRPLDHRLNSGDGRREGWLSQDQDDQDELQDSKFIMKMVQDSRARAEEGAKESWCPVWDGPRDPLASHGSWKYSIRTH</sequence>
<evidence type="ECO:0000256" key="4">
    <source>
        <dbReference type="ARBA" id="ARBA00023136"/>
    </source>
</evidence>
<dbReference type="InterPro" id="IPR049326">
    <property type="entry name" value="Rhodopsin_dom_fungi"/>
</dbReference>
<gene>
    <name evidence="9" type="ORF">FIESC28_01999</name>
</gene>
<proteinExistence type="inferred from homology"/>
<keyword evidence="2 7" id="KW-0812">Transmembrane</keyword>
<feature type="transmembrane region" description="Helical" evidence="7">
    <location>
        <begin position="260"/>
        <end position="282"/>
    </location>
</feature>
<feature type="transmembrane region" description="Helical" evidence="7">
    <location>
        <begin position="65"/>
        <end position="84"/>
    </location>
</feature>
<evidence type="ECO:0000313" key="10">
    <source>
        <dbReference type="Proteomes" id="UP000253153"/>
    </source>
</evidence>
<feature type="transmembrane region" description="Helical" evidence="7">
    <location>
        <begin position="104"/>
        <end position="131"/>
    </location>
</feature>
<evidence type="ECO:0000256" key="2">
    <source>
        <dbReference type="ARBA" id="ARBA00022692"/>
    </source>
</evidence>
<dbReference type="OrthoDB" id="4682787at2759"/>
<feature type="transmembrane region" description="Helical" evidence="7">
    <location>
        <begin position="143"/>
        <end position="162"/>
    </location>
</feature>
<feature type="transmembrane region" description="Helical" evidence="7">
    <location>
        <begin position="27"/>
        <end position="53"/>
    </location>
</feature>
<keyword evidence="4 7" id="KW-0472">Membrane</keyword>
<evidence type="ECO:0000256" key="1">
    <source>
        <dbReference type="ARBA" id="ARBA00004141"/>
    </source>
</evidence>
<feature type="transmembrane region" description="Helical" evidence="7">
    <location>
        <begin position="221"/>
        <end position="240"/>
    </location>
</feature>
<name>A0A366S6Y7_9HYPO</name>